<feature type="transmembrane region" description="Helical" evidence="6">
    <location>
        <begin position="789"/>
        <end position="810"/>
    </location>
</feature>
<evidence type="ECO:0000256" key="3">
    <source>
        <dbReference type="ARBA" id="ARBA00022692"/>
    </source>
</evidence>
<keyword evidence="4 6" id="KW-1133">Transmembrane helix</keyword>
<dbReference type="RefSeq" id="WP_079726607.1">
    <property type="nucleotide sequence ID" value="NZ_FUZP01000001.1"/>
</dbReference>
<keyword evidence="3 6" id="KW-0812">Transmembrane</keyword>
<feature type="transmembrane region" description="Helical" evidence="6">
    <location>
        <begin position="323"/>
        <end position="345"/>
    </location>
</feature>
<evidence type="ECO:0000313" key="8">
    <source>
        <dbReference type="EMBL" id="SKC37854.1"/>
    </source>
</evidence>
<evidence type="ECO:0000256" key="6">
    <source>
        <dbReference type="SAM" id="Phobius"/>
    </source>
</evidence>
<gene>
    <name evidence="8" type="ORF">SAMN06309945_0382</name>
</gene>
<feature type="transmembrane region" description="Helical" evidence="6">
    <location>
        <begin position="450"/>
        <end position="468"/>
    </location>
</feature>
<protein>
    <submittedName>
        <fullName evidence="8">Putative ABC transport system permease protein</fullName>
    </submittedName>
</protein>
<reference evidence="8 9" key="1">
    <citation type="submission" date="2017-02" db="EMBL/GenBank/DDBJ databases">
        <authorList>
            <person name="Peterson S.W."/>
        </authorList>
    </citation>
    <scope>NUCLEOTIDE SEQUENCE [LARGE SCALE GENOMIC DNA]</scope>
    <source>
        <strain evidence="8 9">VKM Ac-2059</strain>
    </source>
</reference>
<dbReference type="Proteomes" id="UP000190857">
    <property type="component" value="Unassembled WGS sequence"/>
</dbReference>
<name>A0A1T5IFA4_9MICO</name>
<keyword evidence="5 6" id="KW-0472">Membrane</keyword>
<sequence>MSVVLILRRALRDLGLLGLTALIAAVTVFLACAAPRLVHDTVDRGAREAVATAGRSTDLVLGSNLIADLPGTGSTPVTAQQVIDLAPLIPERLPPALRGVAQSALPFAVTQAVDVVGAPVEVGMRFAALTPDGRGHLVVERGELPGATAGASDDAPIRVALSAVAARRIGADVGSVLRLETATDAFDIRVSALVAPDAGQTPADQRASWIDIPNLWPDETDGEPVVGTGRPRTEQVSVLIDPEAMTRVTAALVDPVPAGIRVTLDPDGFTADLVTRVAQDIDALKGTAADLTPGEPITLLAQSSFEAALADYPPAASAATAQMTIAIAGMLVAAITVLVLASALLTARRAAGLTLERARGTSLVGIGCRAGVEAVVTTALATVVGVGGAGLVFPGPGTLWWVVALVGLVAIAVPVVQAVRVARAAWPTSRRVANPSERRRAARMQGRRRLVLEALLGAVTLAAVVAVVQRGALPAGPTGGGPGSAFAPGALGVDPLVAIAPALIAASVAVAAARLLPLALRPALRPARRSRGIAGLLIAAQLERTPTLLPVFAATLAVGILFAGGSFAATVDSGQENASWLAVGGDARADGSFTPDDVTRVQGSPDVTAAGARLVLRGVDATGDRGSTLVSVTGVTAGSERLIGGRPDDPDYRTTATDIRSLRGEDSYSEVEAPVRALADAALIERYGEAGLSVDINDRMVELDLVGPLDVPLAGQTDEVGSRLLVDLDALSNAVGTPLPATTIVVDGAGAASAVASLGPDAEVETRAGWLAERRGSALIAGTTHTMQLAAGAAFALAMLAVAAAVLGQARGRVRDVALMRTLGAERGAGWWLALAQTLPVALAAFLGGVGAGALILYLVGPSLGLDILTGREETAMVLDQATLAVAAAGIILTLAAAILGERVAANRRALPTVLRVGESS</sequence>
<feature type="transmembrane region" description="Helical" evidence="6">
    <location>
        <begin position="399"/>
        <end position="422"/>
    </location>
</feature>
<feature type="transmembrane region" description="Helical" evidence="6">
    <location>
        <begin position="496"/>
        <end position="520"/>
    </location>
</feature>
<feature type="transmembrane region" description="Helical" evidence="6">
    <location>
        <begin position="881"/>
        <end position="901"/>
    </location>
</feature>
<dbReference type="PROSITE" id="PS50065">
    <property type="entry name" value="HMG_COA_REDUCTASE_4"/>
    <property type="match status" value="1"/>
</dbReference>
<dbReference type="InterPro" id="IPR002202">
    <property type="entry name" value="HMG_CoA_Rdtase"/>
</dbReference>
<dbReference type="OrthoDB" id="5118059at2"/>
<evidence type="ECO:0000256" key="5">
    <source>
        <dbReference type="ARBA" id="ARBA00023136"/>
    </source>
</evidence>
<dbReference type="AlphaFoldDB" id="A0A1T5IFA4"/>
<organism evidence="8 9">
    <name type="scientific">Okibacterium fritillariae</name>
    <dbReference type="NCBI Taxonomy" id="123320"/>
    <lineage>
        <taxon>Bacteria</taxon>
        <taxon>Bacillati</taxon>
        <taxon>Actinomycetota</taxon>
        <taxon>Actinomycetes</taxon>
        <taxon>Micrococcales</taxon>
        <taxon>Microbacteriaceae</taxon>
        <taxon>Okibacterium</taxon>
    </lineage>
</organism>
<evidence type="ECO:0000313" key="9">
    <source>
        <dbReference type="Proteomes" id="UP000190857"/>
    </source>
</evidence>
<dbReference type="InterPro" id="IPR003838">
    <property type="entry name" value="ABC3_permease_C"/>
</dbReference>
<feature type="transmembrane region" description="Helical" evidence="6">
    <location>
        <begin position="366"/>
        <end position="393"/>
    </location>
</feature>
<dbReference type="GO" id="GO:0015936">
    <property type="term" value="P:coenzyme A metabolic process"/>
    <property type="evidence" value="ECO:0007669"/>
    <property type="project" value="InterPro"/>
</dbReference>
<evidence type="ECO:0000259" key="7">
    <source>
        <dbReference type="Pfam" id="PF02687"/>
    </source>
</evidence>
<keyword evidence="9" id="KW-1185">Reference proteome</keyword>
<feature type="transmembrane region" description="Helical" evidence="6">
    <location>
        <begin position="548"/>
        <end position="569"/>
    </location>
</feature>
<accession>A0A1T5IFA4</accession>
<dbReference type="GO" id="GO:0005886">
    <property type="term" value="C:plasma membrane"/>
    <property type="evidence" value="ECO:0007669"/>
    <property type="project" value="UniProtKB-SubCell"/>
</dbReference>
<evidence type="ECO:0000256" key="2">
    <source>
        <dbReference type="ARBA" id="ARBA00022475"/>
    </source>
</evidence>
<dbReference type="EMBL" id="FUZP01000001">
    <property type="protein sequence ID" value="SKC37854.1"/>
    <property type="molecule type" value="Genomic_DNA"/>
</dbReference>
<dbReference type="STRING" id="123320.SAMN06309945_0382"/>
<comment type="subcellular location">
    <subcellularLocation>
        <location evidence="1">Cell membrane</location>
        <topology evidence="1">Multi-pass membrane protein</topology>
    </subcellularLocation>
</comment>
<keyword evidence="2" id="KW-1003">Cell membrane</keyword>
<evidence type="ECO:0000256" key="4">
    <source>
        <dbReference type="ARBA" id="ARBA00022989"/>
    </source>
</evidence>
<dbReference type="Pfam" id="PF02687">
    <property type="entry name" value="FtsX"/>
    <property type="match status" value="1"/>
</dbReference>
<feature type="domain" description="ABC3 transporter permease C-terminal" evidence="7">
    <location>
        <begin position="791"/>
        <end position="898"/>
    </location>
</feature>
<dbReference type="GO" id="GO:0004420">
    <property type="term" value="F:hydroxymethylglutaryl-CoA reductase (NADPH) activity"/>
    <property type="evidence" value="ECO:0007669"/>
    <property type="project" value="InterPro"/>
</dbReference>
<evidence type="ECO:0000256" key="1">
    <source>
        <dbReference type="ARBA" id="ARBA00004651"/>
    </source>
</evidence>
<feature type="transmembrane region" description="Helical" evidence="6">
    <location>
        <begin position="831"/>
        <end position="861"/>
    </location>
</feature>
<proteinExistence type="predicted"/>